<dbReference type="Pfam" id="PF20736">
    <property type="entry name" value="Glyco_hydro127M"/>
    <property type="match status" value="1"/>
</dbReference>
<dbReference type="InterPro" id="IPR049174">
    <property type="entry name" value="Beta-AFase-like"/>
</dbReference>
<dbReference type="GO" id="GO:0005975">
    <property type="term" value="P:carbohydrate metabolic process"/>
    <property type="evidence" value="ECO:0007669"/>
    <property type="project" value="InterPro"/>
</dbReference>
<feature type="domain" description="Non-reducing end beta-L-arabinofuranosidase-like GH127 C-terminal" evidence="4">
    <location>
        <begin position="531"/>
        <end position="623"/>
    </location>
</feature>
<dbReference type="Pfam" id="PF07944">
    <property type="entry name" value="Beta-AFase-like_GH127_cat"/>
    <property type="match status" value="1"/>
</dbReference>
<name>A0A1P9X002_9BACT</name>
<organism evidence="5 6">
    <name type="scientific">Spirosoma montaniterrae</name>
    <dbReference type="NCBI Taxonomy" id="1178516"/>
    <lineage>
        <taxon>Bacteria</taxon>
        <taxon>Pseudomonadati</taxon>
        <taxon>Bacteroidota</taxon>
        <taxon>Cytophagia</taxon>
        <taxon>Cytophagales</taxon>
        <taxon>Cytophagaceae</taxon>
        <taxon>Spirosoma</taxon>
    </lineage>
</organism>
<evidence type="ECO:0000259" key="4">
    <source>
        <dbReference type="Pfam" id="PF20737"/>
    </source>
</evidence>
<evidence type="ECO:0000256" key="1">
    <source>
        <dbReference type="SAM" id="SignalP"/>
    </source>
</evidence>
<gene>
    <name evidence="5" type="ORF">AWR27_17495</name>
</gene>
<dbReference type="InterPro" id="IPR012878">
    <property type="entry name" value="Beta-AFase-like_GH127_cat"/>
</dbReference>
<dbReference type="Proteomes" id="UP000187941">
    <property type="component" value="Chromosome"/>
</dbReference>
<protein>
    <recommendedName>
        <fullName evidence="7">Six-hairpin glycosidase</fullName>
    </recommendedName>
</protein>
<feature type="signal peptide" evidence="1">
    <location>
        <begin position="1"/>
        <end position="22"/>
    </location>
</feature>
<feature type="domain" description="Non-reducing end beta-L-arabinofuranosidase-like GH127 middle" evidence="3">
    <location>
        <begin position="435"/>
        <end position="529"/>
    </location>
</feature>
<keyword evidence="1" id="KW-0732">Signal</keyword>
<dbReference type="RefSeq" id="WP_077132423.1">
    <property type="nucleotide sequence ID" value="NZ_CP014263.1"/>
</dbReference>
<dbReference type="PANTHER" id="PTHR43465">
    <property type="entry name" value="DUF1680 DOMAIN PROTEIN (AFU_ORTHOLOGUE AFUA_1G08910)"/>
    <property type="match status" value="1"/>
</dbReference>
<dbReference type="InterPro" id="IPR049046">
    <property type="entry name" value="Beta-AFase-like_GH127_middle"/>
</dbReference>
<evidence type="ECO:0008006" key="7">
    <source>
        <dbReference type="Google" id="ProtNLM"/>
    </source>
</evidence>
<sequence length="626" mass="70293">MKAYSFIAGAIFLLILTSCAVAQQTVSFGQVARAGQVRPINFSQVTLTDDFWLPRIERVQVATLPVCIEQTEVKTGRMRNFEKAARREGKHEGIYFDDSDVYKVIEGMAYTLKSKRDSVLEQKADAWIDKIAAAQLPDGYLNTYYTLTGLDKRWTDMEKHEDYCAGHLMEAAVAYADATGKRKLLTVATRFADHIDSTFRLANRPWVSGHQEIELALVKLYHATRNDRYLKLANWFLEQRGKGYGKGAIWNNKTWGAAYCQDDVPVRQITDIKGHAVRAMYLYTGMADVAAETGDKGYIDATTRVWNDVVNRNMYVTGGIGSSVHNEGFTEDYDLPNESAYCETCASVGMVFWNQRMNAASGDARYVNVLERSLYNAALAGVQLSGDRFFYVNPLASAGNHHRKPWYGTACCPSNVSRLLPSLGGYIYATGPDALYINLYVASETTAKVSNRSIRVQQQSDYPWDGVIRIQLDPDQSGPFAVNLRRPDWCKTYRVLVNGKKVAFSEANAYLTIKRNWKKGDSILLTLDMPVEVVEADPRVKANIGKRAIQRGPLVYCLEEADHDSLTVDRASFSADTKFTAQFQPNLLGGITTIRASGSTGTYTLIPYYAWDNRQPGRMKVWIDWK</sequence>
<dbReference type="PROSITE" id="PS51257">
    <property type="entry name" value="PROKAR_LIPOPROTEIN"/>
    <property type="match status" value="1"/>
</dbReference>
<evidence type="ECO:0000259" key="2">
    <source>
        <dbReference type="Pfam" id="PF07944"/>
    </source>
</evidence>
<proteinExistence type="predicted"/>
<reference evidence="5 6" key="1">
    <citation type="submission" date="2016-01" db="EMBL/GenBank/DDBJ databases">
        <authorList>
            <person name="Oliw E.H."/>
        </authorList>
    </citation>
    <scope>NUCLEOTIDE SEQUENCE [LARGE SCALE GENOMIC DNA]</scope>
    <source>
        <strain evidence="5 6">DY10</strain>
    </source>
</reference>
<dbReference type="Pfam" id="PF20737">
    <property type="entry name" value="Glyco_hydro127C"/>
    <property type="match status" value="1"/>
</dbReference>
<keyword evidence="6" id="KW-1185">Reference proteome</keyword>
<dbReference type="OrthoDB" id="9757939at2"/>
<dbReference type="InterPro" id="IPR049049">
    <property type="entry name" value="Beta-AFase-like_GH127_C"/>
</dbReference>
<dbReference type="STRING" id="1178516.AWR27_17495"/>
<dbReference type="EMBL" id="CP014263">
    <property type="protein sequence ID" value="AQG80960.1"/>
    <property type="molecule type" value="Genomic_DNA"/>
</dbReference>
<dbReference type="AlphaFoldDB" id="A0A1P9X002"/>
<feature type="domain" description="Non-reducing end beta-L-arabinofuranosidase-like GH127 catalytic" evidence="2">
    <location>
        <begin position="44"/>
        <end position="424"/>
    </location>
</feature>
<feature type="chain" id="PRO_5012749544" description="Six-hairpin glycosidase" evidence="1">
    <location>
        <begin position="23"/>
        <end position="626"/>
    </location>
</feature>
<evidence type="ECO:0000259" key="3">
    <source>
        <dbReference type="Pfam" id="PF20736"/>
    </source>
</evidence>
<dbReference type="InterPro" id="IPR008928">
    <property type="entry name" value="6-hairpin_glycosidase_sf"/>
</dbReference>
<accession>A0A1P9X002</accession>
<evidence type="ECO:0000313" key="6">
    <source>
        <dbReference type="Proteomes" id="UP000187941"/>
    </source>
</evidence>
<dbReference type="KEGG" id="smon:AWR27_17495"/>
<evidence type="ECO:0000313" key="5">
    <source>
        <dbReference type="EMBL" id="AQG80960.1"/>
    </source>
</evidence>
<dbReference type="PANTHER" id="PTHR43465:SF2">
    <property type="entry name" value="DUF1680 DOMAIN PROTEIN (AFU_ORTHOLOGUE AFUA_1G08910)"/>
    <property type="match status" value="1"/>
</dbReference>
<dbReference type="SUPFAM" id="SSF48208">
    <property type="entry name" value="Six-hairpin glycosidases"/>
    <property type="match status" value="1"/>
</dbReference>